<comment type="similarity">
    <text evidence="1">Belongs to the methyltransferase superfamily.</text>
</comment>
<evidence type="ECO:0008006" key="5">
    <source>
        <dbReference type="Google" id="ProtNLM"/>
    </source>
</evidence>
<dbReference type="GO" id="GO:0008168">
    <property type="term" value="F:methyltransferase activity"/>
    <property type="evidence" value="ECO:0007669"/>
    <property type="project" value="InterPro"/>
</dbReference>
<protein>
    <recommendedName>
        <fullName evidence="5">Methyltransferase type 11 domain-containing protein</fullName>
    </recommendedName>
</protein>
<feature type="chain" id="PRO_5032964787" description="Methyltransferase type 11 domain-containing protein" evidence="2">
    <location>
        <begin position="23"/>
        <end position="426"/>
    </location>
</feature>
<evidence type="ECO:0000313" key="4">
    <source>
        <dbReference type="Proteomes" id="UP000663887"/>
    </source>
</evidence>
<dbReference type="SUPFAM" id="SSF53335">
    <property type="entry name" value="S-adenosyl-L-methionine-dependent methyltransferases"/>
    <property type="match status" value="1"/>
</dbReference>
<proteinExistence type="inferred from homology"/>
<sequence>MITMLSLLLNFALLAYIGTKNSKPCSGFSARGTNTPNVVPFQENFDQFERLQAHDLSRNLLSIKDFKDEIYEWDVCESIQNKVPMNLISTSANNTPIYKAVKYCEFRPVSEQHFQFQFFKQFSPLCTPRHFACVLLPPKNYQWPSKFVNFPVLQNQLAVPWSNLGLNSWKDLIQFNRGYPQNMIHFNASYYDILHEKVINVAAKYIPFGKKIRSMLEIGAGGGSVSFILKKRYDVTVLNTALPDFPYCEYITERGGLCAFLDGETVLPFAKFSFDAIHHSWVYHGATPARWREVLLEQNRILRPGGYLWIRDGLSYAQLKTIKYLLLHQLGYKVLFENEIKRKSITVYFASNPYEKCHKKEYKRLIEERKSSLGVLHKVIQELSNDTDNEEDNDYQTETISRNTLNIDRSVRATTDDESSMKKNSI</sequence>
<dbReference type="InterPro" id="IPR029063">
    <property type="entry name" value="SAM-dependent_MTases_sf"/>
</dbReference>
<dbReference type="Proteomes" id="UP000663887">
    <property type="component" value="Unassembled WGS sequence"/>
</dbReference>
<dbReference type="PANTHER" id="PTHR44067">
    <property type="entry name" value="S-ADENOSYL-L-METHIONINE-DEPENDENT METHYLTRANSFERASE SUPERFAMILY PROTEIN-RELATED"/>
    <property type="match status" value="1"/>
</dbReference>
<evidence type="ECO:0000256" key="2">
    <source>
        <dbReference type="SAM" id="SignalP"/>
    </source>
</evidence>
<dbReference type="CDD" id="cd02440">
    <property type="entry name" value="AdoMet_MTases"/>
    <property type="match status" value="1"/>
</dbReference>
<evidence type="ECO:0000256" key="1">
    <source>
        <dbReference type="ARBA" id="ARBA00008361"/>
    </source>
</evidence>
<reference evidence="3" key="1">
    <citation type="submission" date="2021-02" db="EMBL/GenBank/DDBJ databases">
        <authorList>
            <person name="Nowell W R."/>
        </authorList>
    </citation>
    <scope>NUCLEOTIDE SEQUENCE</scope>
</reference>
<dbReference type="EMBL" id="CAJNRG010005595">
    <property type="protein sequence ID" value="CAF2078385.1"/>
    <property type="molecule type" value="Genomic_DNA"/>
</dbReference>
<gene>
    <name evidence="3" type="ORF">XDN619_LOCUS14055</name>
</gene>
<evidence type="ECO:0000313" key="3">
    <source>
        <dbReference type="EMBL" id="CAF2078385.1"/>
    </source>
</evidence>
<accession>A0A816RWX6</accession>
<dbReference type="InterPro" id="IPR004159">
    <property type="entry name" value="Put_SAM_MeTrfase"/>
</dbReference>
<keyword evidence="2" id="KW-0732">Signal</keyword>
<organism evidence="3 4">
    <name type="scientific">Rotaria magnacalcarata</name>
    <dbReference type="NCBI Taxonomy" id="392030"/>
    <lineage>
        <taxon>Eukaryota</taxon>
        <taxon>Metazoa</taxon>
        <taxon>Spiralia</taxon>
        <taxon>Gnathifera</taxon>
        <taxon>Rotifera</taxon>
        <taxon>Eurotatoria</taxon>
        <taxon>Bdelloidea</taxon>
        <taxon>Philodinida</taxon>
        <taxon>Philodinidae</taxon>
        <taxon>Rotaria</taxon>
    </lineage>
</organism>
<comment type="caution">
    <text evidence="3">The sequence shown here is derived from an EMBL/GenBank/DDBJ whole genome shotgun (WGS) entry which is preliminary data.</text>
</comment>
<feature type="signal peptide" evidence="2">
    <location>
        <begin position="1"/>
        <end position="22"/>
    </location>
</feature>
<dbReference type="Gene3D" id="3.40.50.150">
    <property type="entry name" value="Vaccinia Virus protein VP39"/>
    <property type="match status" value="1"/>
</dbReference>
<dbReference type="AlphaFoldDB" id="A0A816RWX6"/>
<name>A0A816RWX6_9BILA</name>
<dbReference type="InterPro" id="IPR053223">
    <property type="entry name" value="Prob_Methyltransferase"/>
</dbReference>
<dbReference type="Pfam" id="PF03141">
    <property type="entry name" value="Methyltransf_29"/>
    <property type="match status" value="1"/>
</dbReference>